<protein>
    <submittedName>
        <fullName evidence="1">Uncharacterized protein</fullName>
    </submittedName>
</protein>
<evidence type="ECO:0000313" key="2">
    <source>
        <dbReference type="Proteomes" id="UP000620147"/>
    </source>
</evidence>
<comment type="caution">
    <text evidence="1">The sequence shown here is derived from an EMBL/GenBank/DDBJ whole genome shotgun (WGS) entry which is preliminary data.</text>
</comment>
<evidence type="ECO:0000313" key="1">
    <source>
        <dbReference type="EMBL" id="GFO87814.1"/>
    </source>
</evidence>
<reference evidence="1 2" key="1">
    <citation type="submission" date="2020-06" db="EMBL/GenBank/DDBJ databases">
        <title>Characterization of fructooligosaccharide metabolism and fructooligosaccharide-degrading enzymes in human commensal butyrate producers.</title>
        <authorList>
            <person name="Tanno H."/>
            <person name="Fujii T."/>
            <person name="Hirano K."/>
            <person name="Maeno S."/>
            <person name="Tonozuka T."/>
            <person name="Sakamoto M."/>
            <person name="Ohkuma M."/>
            <person name="Tochio T."/>
            <person name="Endo A."/>
        </authorList>
    </citation>
    <scope>NUCLEOTIDE SEQUENCE [LARGE SCALE GENOMIC DNA]</scope>
    <source>
        <strain evidence="1 2">JCM 31056</strain>
    </source>
</reference>
<sequence length="76" mass="8432">MFAFSGQHLLLHRLSGVFEPRRRFTLTGGEVFADIQREIALRGARETAASAAGTKRKGHLRFARRLLNIVPAPCAD</sequence>
<gene>
    <name evidence="1" type="ORF">BUFA31_09780</name>
</gene>
<dbReference type="Proteomes" id="UP000620147">
    <property type="component" value="Unassembled WGS sequence"/>
</dbReference>
<organism evidence="1 2">
    <name type="scientific">Butyricicoccus faecihominis</name>
    <dbReference type="NCBI Taxonomy" id="1712515"/>
    <lineage>
        <taxon>Bacteria</taxon>
        <taxon>Bacillati</taxon>
        <taxon>Bacillota</taxon>
        <taxon>Clostridia</taxon>
        <taxon>Eubacteriales</taxon>
        <taxon>Butyricicoccaceae</taxon>
        <taxon>Butyricicoccus</taxon>
    </lineage>
</organism>
<accession>A0ABQ1DYL4</accession>
<dbReference type="EMBL" id="BLYJ01000009">
    <property type="protein sequence ID" value="GFO87814.1"/>
    <property type="molecule type" value="Genomic_DNA"/>
</dbReference>
<name>A0ABQ1DYL4_9FIRM</name>
<proteinExistence type="predicted"/>
<keyword evidence="2" id="KW-1185">Reference proteome</keyword>